<dbReference type="PANTHER" id="PTHR43808">
    <property type="entry name" value="ACETYLORNITHINE DEACETYLASE"/>
    <property type="match status" value="1"/>
</dbReference>
<dbReference type="InterPro" id="IPR050072">
    <property type="entry name" value="Peptidase_M20A"/>
</dbReference>
<dbReference type="KEGG" id="hhk:HH1059_17780"/>
<keyword evidence="7" id="KW-0479">Metal-binding</keyword>
<dbReference type="InterPro" id="IPR001261">
    <property type="entry name" value="ArgE/DapE_CS"/>
</dbReference>
<dbReference type="CDD" id="cd03894">
    <property type="entry name" value="M20_ArgE"/>
    <property type="match status" value="1"/>
</dbReference>
<dbReference type="Proteomes" id="UP000218890">
    <property type="component" value="Chromosome"/>
</dbReference>
<evidence type="ECO:0000256" key="3">
    <source>
        <dbReference type="ARBA" id="ARBA00005691"/>
    </source>
</evidence>
<dbReference type="RefSeq" id="WP_096409824.1">
    <property type="nucleotide sequence ID" value="NZ_AP017372.2"/>
</dbReference>
<dbReference type="Pfam" id="PF07687">
    <property type="entry name" value="M20_dimer"/>
    <property type="match status" value="1"/>
</dbReference>
<dbReference type="SUPFAM" id="SSF55031">
    <property type="entry name" value="Bacterial exopeptidase dimerisation domain"/>
    <property type="match status" value="1"/>
</dbReference>
<accession>A0A110B2B9</accession>
<dbReference type="InterPro" id="IPR011650">
    <property type="entry name" value="Peptidase_M20_dimer"/>
</dbReference>
<keyword evidence="13" id="KW-1185">Reference proteome</keyword>
<comment type="cofactor">
    <cofactor evidence="1">
        <name>Zn(2+)</name>
        <dbReference type="ChEBI" id="CHEBI:29105"/>
    </cofactor>
</comment>
<dbReference type="GO" id="GO:0008777">
    <property type="term" value="F:acetylornithine deacetylase activity"/>
    <property type="evidence" value="ECO:0007669"/>
    <property type="project" value="TreeGrafter"/>
</dbReference>
<dbReference type="InterPro" id="IPR002933">
    <property type="entry name" value="Peptidase_M20"/>
</dbReference>
<dbReference type="OrthoDB" id="3665926at2"/>
<dbReference type="SUPFAM" id="SSF53187">
    <property type="entry name" value="Zn-dependent exopeptidases"/>
    <property type="match status" value="1"/>
</dbReference>
<dbReference type="FunFam" id="3.30.70.360:FF:000003">
    <property type="entry name" value="Acetylornithine deacetylase"/>
    <property type="match status" value="1"/>
</dbReference>
<dbReference type="NCBIfam" id="TIGR01892">
    <property type="entry name" value="AcOrn-deacetyl"/>
    <property type="match status" value="1"/>
</dbReference>
<evidence type="ECO:0000256" key="1">
    <source>
        <dbReference type="ARBA" id="ARBA00001947"/>
    </source>
</evidence>
<keyword evidence="4" id="KW-0963">Cytoplasm</keyword>
<evidence type="ECO:0000256" key="2">
    <source>
        <dbReference type="ARBA" id="ARBA00004496"/>
    </source>
</evidence>
<dbReference type="Gene3D" id="3.40.630.10">
    <property type="entry name" value="Zn peptidases"/>
    <property type="match status" value="1"/>
</dbReference>
<dbReference type="AlphaFoldDB" id="A0A110B2B9"/>
<evidence type="ECO:0000313" key="12">
    <source>
        <dbReference type="EMBL" id="BAU58465.1"/>
    </source>
</evidence>
<sequence>MGQELPDLKQLLAELIATPSVSSVDPQHDQGNLAVIELLAGWLEELGFDCQVTNLPGQPHKANLIAALEPAAVDSARADNASDTGRGGLALCGHTDTVPCNPELWQSDPFTLSERDGRLYGLGTTDMKGFLALAVEAVKGLAAEQLTAPLVLLASADEESGMAGARALEQSWPTHIRPRQALIGEPTANLPVHMHKGMMMEALHIAGRSGHSSNPELGRNALEPMTRVLQELLDWREELRARYRDERFAVPYPTLNLGHIHGGDNPNRICGSAELHIDLRPLPGMAPEQLRAELRDRLQGALGDAATDLTIRSLSVGQPPLETPRSAPIIELAERLTGHPAKAVAFATEAPYLAELGMDVLVLGPGDIECAHQPDESLAVERLQPSIELLRGFIRHFCMEEAPNHAAG</sequence>
<dbReference type="GO" id="GO:0046872">
    <property type="term" value="F:metal ion binding"/>
    <property type="evidence" value="ECO:0007669"/>
    <property type="project" value="UniProtKB-KW"/>
</dbReference>
<keyword evidence="8" id="KW-0378">Hydrolase</keyword>
<feature type="domain" description="Peptidase M20 dimerisation" evidence="11">
    <location>
        <begin position="194"/>
        <end position="300"/>
    </location>
</feature>
<dbReference type="Pfam" id="PF01546">
    <property type="entry name" value="Peptidase_M20"/>
    <property type="match status" value="1"/>
</dbReference>
<dbReference type="InterPro" id="IPR010169">
    <property type="entry name" value="AcOrn-deacetyl"/>
</dbReference>
<evidence type="ECO:0000256" key="9">
    <source>
        <dbReference type="ARBA" id="ARBA00022833"/>
    </source>
</evidence>
<protein>
    <submittedName>
        <fullName evidence="12">Acetylornithine deacetylase</fullName>
    </submittedName>
</protein>
<evidence type="ECO:0000256" key="5">
    <source>
        <dbReference type="ARBA" id="ARBA00022571"/>
    </source>
</evidence>
<dbReference type="PANTHER" id="PTHR43808:SF1">
    <property type="entry name" value="ACETYLORNITHINE DEACETYLASE"/>
    <property type="match status" value="1"/>
</dbReference>
<dbReference type="GO" id="GO:0005737">
    <property type="term" value="C:cytoplasm"/>
    <property type="evidence" value="ECO:0007669"/>
    <property type="project" value="UniProtKB-SubCell"/>
</dbReference>
<evidence type="ECO:0000256" key="10">
    <source>
        <dbReference type="ARBA" id="ARBA00023285"/>
    </source>
</evidence>
<evidence type="ECO:0000256" key="6">
    <source>
        <dbReference type="ARBA" id="ARBA00022605"/>
    </source>
</evidence>
<keyword evidence="10" id="KW-0170">Cobalt</keyword>
<evidence type="ECO:0000256" key="4">
    <source>
        <dbReference type="ARBA" id="ARBA00022490"/>
    </source>
</evidence>
<evidence type="ECO:0000259" key="11">
    <source>
        <dbReference type="Pfam" id="PF07687"/>
    </source>
</evidence>
<dbReference type="PROSITE" id="PS00758">
    <property type="entry name" value="ARGE_DAPE_CPG2_1"/>
    <property type="match status" value="1"/>
</dbReference>
<dbReference type="PROSITE" id="PS00759">
    <property type="entry name" value="ARGE_DAPE_CPG2_2"/>
    <property type="match status" value="1"/>
</dbReference>
<evidence type="ECO:0000256" key="8">
    <source>
        <dbReference type="ARBA" id="ARBA00022801"/>
    </source>
</evidence>
<keyword evidence="6" id="KW-0028">Amino-acid biosynthesis</keyword>
<dbReference type="NCBIfam" id="NF003474">
    <property type="entry name" value="PRK05111.1"/>
    <property type="match status" value="1"/>
</dbReference>
<gene>
    <name evidence="12" type="ORF">HH1059_17780</name>
</gene>
<name>A0A110B2B9_HALHR</name>
<evidence type="ECO:0000256" key="7">
    <source>
        <dbReference type="ARBA" id="ARBA00022723"/>
    </source>
</evidence>
<keyword evidence="5" id="KW-0055">Arginine biosynthesis</keyword>
<proteinExistence type="inferred from homology"/>
<dbReference type="GO" id="GO:0006526">
    <property type="term" value="P:L-arginine biosynthetic process"/>
    <property type="evidence" value="ECO:0007669"/>
    <property type="project" value="UniProtKB-KW"/>
</dbReference>
<dbReference type="Gene3D" id="3.30.70.360">
    <property type="match status" value="1"/>
</dbReference>
<evidence type="ECO:0000313" key="13">
    <source>
        <dbReference type="Proteomes" id="UP000218890"/>
    </source>
</evidence>
<comment type="similarity">
    <text evidence="3">Belongs to the peptidase M20A family. ArgE subfamily.</text>
</comment>
<reference evidence="12" key="1">
    <citation type="submission" date="2016-02" db="EMBL/GenBank/DDBJ databases">
        <title>Halorhodospira halochloris DSM-1059 complete genome, version 2.</title>
        <authorList>
            <person name="Tsukatani Y."/>
        </authorList>
    </citation>
    <scope>NUCLEOTIDE SEQUENCE</scope>
    <source>
        <strain evidence="12">DSM 1059</strain>
    </source>
</reference>
<organism evidence="12 13">
    <name type="scientific">Halorhodospira halochloris</name>
    <name type="common">Ectothiorhodospira halochloris</name>
    <dbReference type="NCBI Taxonomy" id="1052"/>
    <lineage>
        <taxon>Bacteria</taxon>
        <taxon>Pseudomonadati</taxon>
        <taxon>Pseudomonadota</taxon>
        <taxon>Gammaproteobacteria</taxon>
        <taxon>Chromatiales</taxon>
        <taxon>Ectothiorhodospiraceae</taxon>
        <taxon>Halorhodospira</taxon>
    </lineage>
</organism>
<dbReference type="EMBL" id="AP017372">
    <property type="protein sequence ID" value="BAU58465.1"/>
    <property type="molecule type" value="Genomic_DNA"/>
</dbReference>
<comment type="subcellular location">
    <subcellularLocation>
        <location evidence="2">Cytoplasm</location>
    </subcellularLocation>
</comment>
<dbReference type="InterPro" id="IPR036264">
    <property type="entry name" value="Bact_exopeptidase_dim_dom"/>
</dbReference>
<keyword evidence="9" id="KW-0862">Zinc</keyword>